<dbReference type="PROSITE" id="PS50157">
    <property type="entry name" value="ZINC_FINGER_C2H2_2"/>
    <property type="match status" value="2"/>
</dbReference>
<evidence type="ECO:0000313" key="8">
    <source>
        <dbReference type="Proteomes" id="UP000515156"/>
    </source>
</evidence>
<dbReference type="Gene3D" id="3.30.160.60">
    <property type="entry name" value="Classic Zinc Finger"/>
    <property type="match status" value="2"/>
</dbReference>
<feature type="compositionally biased region" description="Polar residues" evidence="6">
    <location>
        <begin position="649"/>
        <end position="668"/>
    </location>
</feature>
<feature type="compositionally biased region" description="Polar residues" evidence="6">
    <location>
        <begin position="753"/>
        <end position="769"/>
    </location>
</feature>
<dbReference type="CTD" id="128611"/>
<keyword evidence="4" id="KW-0862">Zinc</keyword>
<dbReference type="KEGG" id="muo:115476882"/>
<dbReference type="OrthoDB" id="6077919at2759"/>
<sequence length="1561" mass="169376">MEAERTGCTATFSPPPAPAVYVKALTVPVYQLQLQPVTLNIALAQPGPAQARSGRHLCPHCGRDCLKPSVLEKHVRSHTGERPFPCTTCRVAFKTQSNLYKHRRTQTHVHNARLAAPGLHEDQEQEVQQQQPGGRSSDRSAVRKCESTDSGYLSHADSAELQGWGGGSPLHGLSEQSLPEAEGPDRKRLEEHIAKLISHNKALVDDTQLDNVRPRKTALSKQGSLDLPMPYTYKDSFHFDIKPLDGTRKKTAALIAAKSSLMPLGKTKPLFFHSVPTQFSTTIDCVPVARSNSMPFVEGTRTLQEKLGSSKSPFLTQNPLNNSFSSLLHSINQMSTPSIDFPISHPRGLVRQAAVDELQLSNSSDHPPSEGKPDGKKQKGEASAAKCKTASKKGSQKKLKMFSQEKWQIYGDETFKKLYQKMTDSESAKKQKHGEICSKELTASVPNHQKLTRTIAVGQYTDGGVPNHGSLLPSVEISSALTKTAQSDDVSSSSQLTHGGFTELMEIFRPTDPGEKREKRTCSVQEQKALVAVHSGQRSSSPSSTNAPASDFQQASDLPSKKLIDTDKAFLVSVNLQHSHLEEQTDLNVLNQNLANMACCHGERNAQEGCHQTQMILTLHDNGSHQGNDQESEKLPSERKKLKVEELQSADNSSVQPGPSKEQSSGTDGTIPIDAYNDSLASTISIENEGKKSTGTQADSYIGSFEDEQKVKNRTELLDNWVNLKHVLGSADTLLSTFCSAFQGSAPPRENDQVSTKQGEGCSSYNLNHSSEDDGKSLAPSQNCPGSPPVEKTFSPKYLLRLPHADALSHPLEKEMVPAASGPVAITKGLCSIPSAPVSAGPAPTFLFPLQPQPVHESVLKGLVRDTYVQENLDQIKSKVENIRPETKSAENSREVLPLSPGYNCSFIISSSDVGESQHLQKASNVYIVAPCSSKGNSTEHNKKPPEDQWEAGDTCPNSFIHAPQSSKYSVCKSEMPSYFNHYFGSFYCHTVTTQQRGSSSFPNRSLTFHSGNNKVPDTKASFPCLNTEPRITWCCLTRNLPLPTVQKEKSHFAHCSQVCSRNKQSPLSRHDAFVLDPKNTGKCESPGLTTTGNPKTLVSASLQKERQGNSVSVAGSFAKGREIPCRNEKLAGNEASGGDDLQEIKVTKNRYRTESPGSAHFKAHRLCKQHRLPSKGSLPARRAGQKQERRCCFPKYRTTAGILFKKTVGTRCSKKKSSSVVVKAASGRGLCGKVSFTETAPGLQTEASNAVCCGDDCKTVVQGGENHLRTVVSRSATSDHFREKDDVDAQDSAGPFDEGAILDLTPQTLAASSPRAPTSLTGASFTQAGSAPQAGVSLDICSPAALPSAFQKLLTAEPKQNSQSDLVNSSFWPSYPEHKETGRAQQLQALHSARIDPVCSESKVKNNKTGILNVESQGQSLAALNPLQPTLDRKDEVTERCVSVRQGTLSCTASVNAPKTSLEVSCAVSLAGAKEVPSRGFTLSTCQAFTEKSKISQVLSSRPGRQPETALTTSKAQSIHSTEKPSKTLKKRSLELMRNQTHVEYNDSSSDDEGKLVIEI</sequence>
<dbReference type="InterPro" id="IPR036236">
    <property type="entry name" value="Znf_C2H2_sf"/>
</dbReference>
<keyword evidence="8" id="KW-1185">Reference proteome</keyword>
<evidence type="ECO:0000256" key="5">
    <source>
        <dbReference type="PROSITE-ProRule" id="PRU00042"/>
    </source>
</evidence>
<feature type="compositionally biased region" description="Basic and acidic residues" evidence="6">
    <location>
        <begin position="512"/>
        <end position="521"/>
    </location>
</feature>
<dbReference type="Proteomes" id="UP000515156">
    <property type="component" value="Chromosome 8"/>
</dbReference>
<feature type="region of interest" description="Disordered" evidence="6">
    <location>
        <begin position="1498"/>
        <end position="1531"/>
    </location>
</feature>
<feature type="region of interest" description="Disordered" evidence="6">
    <location>
        <begin position="644"/>
        <end position="675"/>
    </location>
</feature>
<feature type="compositionally biased region" description="Basic and acidic residues" evidence="6">
    <location>
        <begin position="367"/>
        <end position="380"/>
    </location>
</feature>
<reference evidence="9" key="1">
    <citation type="submission" date="2025-08" db="UniProtKB">
        <authorList>
            <consortium name="RefSeq"/>
        </authorList>
    </citation>
    <scope>IDENTIFICATION</scope>
</reference>
<dbReference type="InParanoid" id="A0A6P7Z1I6"/>
<feature type="domain" description="C2H2-type" evidence="7">
    <location>
        <begin position="56"/>
        <end position="83"/>
    </location>
</feature>
<keyword evidence="2" id="KW-0677">Repeat</keyword>
<evidence type="ECO:0000256" key="3">
    <source>
        <dbReference type="ARBA" id="ARBA00022771"/>
    </source>
</evidence>
<dbReference type="InterPro" id="IPR013087">
    <property type="entry name" value="Znf_C2H2_type"/>
</dbReference>
<evidence type="ECO:0000256" key="1">
    <source>
        <dbReference type="ARBA" id="ARBA00022723"/>
    </source>
</evidence>
<dbReference type="FunCoup" id="A0A6P7Z1I6">
    <property type="interactions" value="246"/>
</dbReference>
<dbReference type="FunFam" id="3.30.160.60:FF:000710">
    <property type="entry name" value="Zinc finger protein 768"/>
    <property type="match status" value="1"/>
</dbReference>
<dbReference type="SUPFAM" id="SSF57667">
    <property type="entry name" value="beta-beta-alpha zinc fingers"/>
    <property type="match status" value="1"/>
</dbReference>
<feature type="compositionally biased region" description="Polar residues" evidence="6">
    <location>
        <begin position="1510"/>
        <end position="1521"/>
    </location>
</feature>
<evidence type="ECO:0000259" key="7">
    <source>
        <dbReference type="PROSITE" id="PS50157"/>
    </source>
</evidence>
<feature type="region of interest" description="Disordered" evidence="6">
    <location>
        <begin position="1278"/>
        <end position="1300"/>
    </location>
</feature>
<feature type="region of interest" description="Disordered" evidence="6">
    <location>
        <begin position="1357"/>
        <end position="1384"/>
    </location>
</feature>
<feature type="compositionally biased region" description="Basic and acidic residues" evidence="6">
    <location>
        <begin position="1278"/>
        <end position="1288"/>
    </location>
</feature>
<keyword evidence="1" id="KW-0479">Metal-binding</keyword>
<name>A0A6P7Z1I6_9AMPH</name>
<evidence type="ECO:0000313" key="9">
    <source>
        <dbReference type="RefSeq" id="XP_030069315.1"/>
    </source>
</evidence>
<gene>
    <name evidence="9" type="primary">ZNF831</name>
</gene>
<proteinExistence type="predicted"/>
<keyword evidence="3 5" id="KW-0863">Zinc-finger</keyword>
<feature type="compositionally biased region" description="Polar residues" evidence="6">
    <location>
        <begin position="1359"/>
        <end position="1373"/>
    </location>
</feature>
<dbReference type="PANTHER" id="PTHR47166:SF1">
    <property type="entry name" value="ZINC FINGER PROTEIN 831"/>
    <property type="match status" value="1"/>
</dbReference>
<organism evidence="8 9">
    <name type="scientific">Microcaecilia unicolor</name>
    <dbReference type="NCBI Taxonomy" id="1415580"/>
    <lineage>
        <taxon>Eukaryota</taxon>
        <taxon>Metazoa</taxon>
        <taxon>Chordata</taxon>
        <taxon>Craniata</taxon>
        <taxon>Vertebrata</taxon>
        <taxon>Euteleostomi</taxon>
        <taxon>Amphibia</taxon>
        <taxon>Gymnophiona</taxon>
        <taxon>Siphonopidae</taxon>
        <taxon>Microcaecilia</taxon>
    </lineage>
</organism>
<evidence type="ECO:0000256" key="2">
    <source>
        <dbReference type="ARBA" id="ARBA00022737"/>
    </source>
</evidence>
<dbReference type="PANTHER" id="PTHR47166">
    <property type="entry name" value="ZINC FINGER PROTEIN 831"/>
    <property type="match status" value="1"/>
</dbReference>
<evidence type="ECO:0000256" key="6">
    <source>
        <dbReference type="SAM" id="MobiDB-lite"/>
    </source>
</evidence>
<dbReference type="GO" id="GO:0008270">
    <property type="term" value="F:zinc ion binding"/>
    <property type="evidence" value="ECO:0007669"/>
    <property type="project" value="UniProtKB-KW"/>
</dbReference>
<feature type="region of interest" description="Disordered" evidence="6">
    <location>
        <begin position="117"/>
        <end position="186"/>
    </location>
</feature>
<feature type="region of interest" description="Disordered" evidence="6">
    <location>
        <begin position="501"/>
        <end position="555"/>
    </location>
</feature>
<dbReference type="PROSITE" id="PS00028">
    <property type="entry name" value="ZINC_FINGER_C2H2_1"/>
    <property type="match status" value="2"/>
</dbReference>
<protein>
    <submittedName>
        <fullName evidence="9">Zinc finger protein 831</fullName>
    </submittedName>
</protein>
<dbReference type="GeneID" id="115476882"/>
<feature type="compositionally biased region" description="Low complexity" evidence="6">
    <location>
        <begin position="539"/>
        <end position="550"/>
    </location>
</feature>
<dbReference type="SMART" id="SM00355">
    <property type="entry name" value="ZnF_C2H2"/>
    <property type="match status" value="2"/>
</dbReference>
<feature type="domain" description="C2H2-type" evidence="7">
    <location>
        <begin position="84"/>
        <end position="113"/>
    </location>
</feature>
<dbReference type="RefSeq" id="XP_030069315.1">
    <property type="nucleotide sequence ID" value="XM_030213455.1"/>
</dbReference>
<evidence type="ECO:0000256" key="4">
    <source>
        <dbReference type="ARBA" id="ARBA00022833"/>
    </source>
</evidence>
<feature type="region of interest" description="Disordered" evidence="6">
    <location>
        <begin position="745"/>
        <end position="790"/>
    </location>
</feature>
<feature type="compositionally biased region" description="Basic and acidic residues" evidence="6">
    <location>
        <begin position="136"/>
        <end position="147"/>
    </location>
</feature>
<feature type="region of interest" description="Disordered" evidence="6">
    <location>
        <begin position="360"/>
        <end position="395"/>
    </location>
</feature>
<accession>A0A6P7Z1I6</accession>